<gene>
    <name evidence="1" type="ORF">ONZ43_g7742</name>
</gene>
<accession>A0ACC2HPF8</accession>
<dbReference type="EMBL" id="JAPESX010003588">
    <property type="protein sequence ID" value="KAJ8104669.1"/>
    <property type="molecule type" value="Genomic_DNA"/>
</dbReference>
<keyword evidence="2" id="KW-1185">Reference proteome</keyword>
<organism evidence="1 2">
    <name type="scientific">Nemania bipapillata</name>
    <dbReference type="NCBI Taxonomy" id="110536"/>
    <lineage>
        <taxon>Eukaryota</taxon>
        <taxon>Fungi</taxon>
        <taxon>Dikarya</taxon>
        <taxon>Ascomycota</taxon>
        <taxon>Pezizomycotina</taxon>
        <taxon>Sordariomycetes</taxon>
        <taxon>Xylariomycetidae</taxon>
        <taxon>Xylariales</taxon>
        <taxon>Xylariaceae</taxon>
        <taxon>Nemania</taxon>
    </lineage>
</organism>
<name>A0ACC2HPF8_9PEZI</name>
<sequence>MSSFSVPQATLALTALVSTIGTYLALSPPNPSPETASTVGDSISRLHLTSKHMTKVAMAPIGILALHTSSLAYFHPDIPPFLLRYGAENGLNQSLITWSPATAVPLALILCAGVPLRLRSYATLGKNFTFALAEPDRLTTSGIYRYVQHPSYTGLVTLILCNVSLVGRIDGALSCWFAPTLFPYFRIAEWAGGAYVAR</sequence>
<reference evidence="1" key="1">
    <citation type="submission" date="2022-11" db="EMBL/GenBank/DDBJ databases">
        <title>Genome Sequence of Nemania bipapillata.</title>
        <authorList>
            <person name="Buettner E."/>
        </authorList>
    </citation>
    <scope>NUCLEOTIDE SEQUENCE</scope>
    <source>
        <strain evidence="1">CP14</strain>
    </source>
</reference>
<evidence type="ECO:0000313" key="2">
    <source>
        <dbReference type="Proteomes" id="UP001153334"/>
    </source>
</evidence>
<evidence type="ECO:0000313" key="1">
    <source>
        <dbReference type="EMBL" id="KAJ8104669.1"/>
    </source>
</evidence>
<protein>
    <submittedName>
        <fullName evidence="1">Uncharacterized protein</fullName>
    </submittedName>
</protein>
<proteinExistence type="predicted"/>
<dbReference type="Proteomes" id="UP001153334">
    <property type="component" value="Unassembled WGS sequence"/>
</dbReference>
<comment type="caution">
    <text evidence="1">The sequence shown here is derived from an EMBL/GenBank/DDBJ whole genome shotgun (WGS) entry which is preliminary data.</text>
</comment>